<feature type="domain" description="Response regulatory" evidence="3">
    <location>
        <begin position="11"/>
        <end position="130"/>
    </location>
</feature>
<comment type="caution">
    <text evidence="4">The sequence shown here is derived from an EMBL/GenBank/DDBJ whole genome shotgun (WGS) entry which is preliminary data.</text>
</comment>
<dbReference type="RefSeq" id="WP_187717755.1">
    <property type="nucleotide sequence ID" value="NZ_JACTAH010000001.1"/>
</dbReference>
<dbReference type="Proteomes" id="UP000603602">
    <property type="component" value="Unassembled WGS sequence"/>
</dbReference>
<dbReference type="SMART" id="SM00028">
    <property type="entry name" value="TPR"/>
    <property type="match status" value="5"/>
</dbReference>
<dbReference type="PANTHER" id="PTHR43228:SF1">
    <property type="entry name" value="TWO-COMPONENT RESPONSE REGULATOR ARR22"/>
    <property type="match status" value="1"/>
</dbReference>
<dbReference type="InterPro" id="IPR019734">
    <property type="entry name" value="TPR_rpt"/>
</dbReference>
<dbReference type="SUPFAM" id="SSF52172">
    <property type="entry name" value="CheY-like"/>
    <property type="match status" value="1"/>
</dbReference>
<dbReference type="InterPro" id="IPR011006">
    <property type="entry name" value="CheY-like_superfamily"/>
</dbReference>
<dbReference type="PROSITE" id="PS50110">
    <property type="entry name" value="RESPONSE_REGULATORY"/>
    <property type="match status" value="1"/>
</dbReference>
<dbReference type="EMBL" id="JACYTO010000001">
    <property type="protein sequence ID" value="MBD8503017.1"/>
    <property type="molecule type" value="Genomic_DNA"/>
</dbReference>
<sequence length="541" mass="58965">MATLTAYSDKKLLIIDDMPEMRSSLRSQASSIGFQKITVCGHLRDAFEALRQTSFDIILCDYYLGAGTNGQQFLEHLRNRRMIARSTLFIMITAEKNHDSVITAAECMPDDYLLKPFTADLFASRVEKLLEKKRRLARIDAMQDKGQWPEVLAECDAIIASRDRFQIDALRIKGNALLQSGRSEEAAKFYEQVLGMRAMPWARLGLARAQRELGRPAEAKETLNTLIAEAPKLMAAYDLLGHIHAAEGDTGAALQVLDDACRLSPHSLARLRAIAEVAEDAGDYERVEQSLGQVVEKTRNSPLRETSDYARLGNALAATGQADKALNLIDEARSAFREETGHPALAAIEAIALHQLGDTAKAEAALQVALQGDLTDLPASAMLTVAKACLATGRTEQGEALLKQVVQTNPDATDMHARVTRVMQDHGVADHAERLVADSVQEVIELNNEAVRCGKEGRIGEAAQMLTAAANRLPGNLQIVANAAYALLLDLLTNGMDPAKLDDARRFREAVRTRAPAHRKLADIDGLWSKLAARDGSGSAS</sequence>
<dbReference type="InterPro" id="IPR001789">
    <property type="entry name" value="Sig_transdc_resp-reg_receiver"/>
</dbReference>
<dbReference type="InterPro" id="IPR011990">
    <property type="entry name" value="TPR-like_helical_dom_sf"/>
</dbReference>
<dbReference type="Pfam" id="PF00072">
    <property type="entry name" value="Response_reg"/>
    <property type="match status" value="1"/>
</dbReference>
<dbReference type="SMART" id="SM00448">
    <property type="entry name" value="REC"/>
    <property type="match status" value="1"/>
</dbReference>
<feature type="repeat" description="TPR" evidence="2">
    <location>
        <begin position="234"/>
        <end position="267"/>
    </location>
</feature>
<evidence type="ECO:0000259" key="3">
    <source>
        <dbReference type="PROSITE" id="PS50110"/>
    </source>
</evidence>
<proteinExistence type="predicted"/>
<keyword evidence="5" id="KW-1185">Reference proteome</keyword>
<feature type="modified residue" description="4-aspartylphosphate" evidence="1">
    <location>
        <position position="61"/>
    </location>
</feature>
<dbReference type="Gene3D" id="3.40.50.2300">
    <property type="match status" value="1"/>
</dbReference>
<organism evidence="4 5">
    <name type="scientific">Thauera sedimentorum</name>
    <dbReference type="NCBI Taxonomy" id="2767595"/>
    <lineage>
        <taxon>Bacteria</taxon>
        <taxon>Pseudomonadati</taxon>
        <taxon>Pseudomonadota</taxon>
        <taxon>Betaproteobacteria</taxon>
        <taxon>Rhodocyclales</taxon>
        <taxon>Zoogloeaceae</taxon>
        <taxon>Thauera</taxon>
    </lineage>
</organism>
<dbReference type="PROSITE" id="PS50005">
    <property type="entry name" value="TPR"/>
    <property type="match status" value="1"/>
</dbReference>
<name>A0ABR9BC32_9RHOO</name>
<dbReference type="Gene3D" id="1.25.40.10">
    <property type="entry name" value="Tetratricopeptide repeat domain"/>
    <property type="match status" value="2"/>
</dbReference>
<dbReference type="Pfam" id="PF14559">
    <property type="entry name" value="TPR_19"/>
    <property type="match status" value="2"/>
</dbReference>
<dbReference type="CDD" id="cd17589">
    <property type="entry name" value="REC_TPR"/>
    <property type="match status" value="1"/>
</dbReference>
<accession>A0ABR9BC32</accession>
<gene>
    <name evidence="4" type="ORF">IFO67_08995</name>
</gene>
<evidence type="ECO:0000313" key="5">
    <source>
        <dbReference type="Proteomes" id="UP000603602"/>
    </source>
</evidence>
<dbReference type="InterPro" id="IPR052048">
    <property type="entry name" value="ST_Response_Regulator"/>
</dbReference>
<dbReference type="SUPFAM" id="SSF48452">
    <property type="entry name" value="TPR-like"/>
    <property type="match status" value="2"/>
</dbReference>
<dbReference type="PANTHER" id="PTHR43228">
    <property type="entry name" value="TWO-COMPONENT RESPONSE REGULATOR"/>
    <property type="match status" value="1"/>
</dbReference>
<evidence type="ECO:0000313" key="4">
    <source>
        <dbReference type="EMBL" id="MBD8503017.1"/>
    </source>
</evidence>
<protein>
    <submittedName>
        <fullName evidence="4">Tetratricopeptide repeat protein</fullName>
    </submittedName>
</protein>
<keyword evidence="1" id="KW-0597">Phosphoprotein</keyword>
<evidence type="ECO:0000256" key="1">
    <source>
        <dbReference type="PROSITE-ProRule" id="PRU00169"/>
    </source>
</evidence>
<keyword evidence="2" id="KW-0802">TPR repeat</keyword>
<evidence type="ECO:0000256" key="2">
    <source>
        <dbReference type="PROSITE-ProRule" id="PRU00339"/>
    </source>
</evidence>
<reference evidence="5" key="1">
    <citation type="submission" date="2023-07" db="EMBL/GenBank/DDBJ databases">
        <title>Thauera sp. CAU 1555 isolated from sand of Yaerae Beach.</title>
        <authorList>
            <person name="Kim W."/>
        </authorList>
    </citation>
    <scope>NUCLEOTIDE SEQUENCE [LARGE SCALE GENOMIC DNA]</scope>
    <source>
        <strain evidence="5">CAU 1555</strain>
    </source>
</reference>